<sequence>MDDDADEAELRRLLAAALALADTLELTMVAIHLGAAHELLGASTPTSSR</sequence>
<organism evidence="1 2">
    <name type="scientific">Sphingomonas aquatilis</name>
    <dbReference type="NCBI Taxonomy" id="93063"/>
    <lineage>
        <taxon>Bacteria</taxon>
        <taxon>Pseudomonadati</taxon>
        <taxon>Pseudomonadota</taxon>
        <taxon>Alphaproteobacteria</taxon>
        <taxon>Sphingomonadales</taxon>
        <taxon>Sphingomonadaceae</taxon>
        <taxon>Sphingomonas</taxon>
    </lineage>
</organism>
<comment type="caution">
    <text evidence="1">The sequence shown here is derived from an EMBL/GenBank/DDBJ whole genome shotgun (WGS) entry which is preliminary data.</text>
</comment>
<proteinExistence type="predicted"/>
<accession>A0AAW3TQE0</accession>
<dbReference type="AlphaFoldDB" id="A0AAW3TQE0"/>
<gene>
    <name evidence="1" type="ORF">GGR47_001033</name>
</gene>
<name>A0AAW3TQE0_9SPHN</name>
<evidence type="ECO:0000313" key="1">
    <source>
        <dbReference type="EMBL" id="MBB3874817.1"/>
    </source>
</evidence>
<evidence type="ECO:0000313" key="2">
    <source>
        <dbReference type="Proteomes" id="UP000528945"/>
    </source>
</evidence>
<dbReference type="RefSeq" id="WP_167509710.1">
    <property type="nucleotide sequence ID" value="NZ_JACIDB010000001.1"/>
</dbReference>
<dbReference type="Proteomes" id="UP000528945">
    <property type="component" value="Unassembled WGS sequence"/>
</dbReference>
<reference evidence="1 2" key="1">
    <citation type="submission" date="2020-08" db="EMBL/GenBank/DDBJ databases">
        <title>Genomic Encyclopedia of Type Strains, Phase IV (KMG-IV): sequencing the most valuable type-strain genomes for metagenomic binning, comparative biology and taxonomic classification.</title>
        <authorList>
            <person name="Goeker M."/>
        </authorList>
    </citation>
    <scope>NUCLEOTIDE SEQUENCE [LARGE SCALE GENOMIC DNA]</scope>
    <source>
        <strain evidence="1 2">DSM 15581</strain>
    </source>
</reference>
<keyword evidence="2" id="KW-1185">Reference proteome</keyword>
<dbReference type="EMBL" id="JACIDB010000001">
    <property type="protein sequence ID" value="MBB3874817.1"/>
    <property type="molecule type" value="Genomic_DNA"/>
</dbReference>
<protein>
    <submittedName>
        <fullName evidence="1">Uncharacterized protein</fullName>
    </submittedName>
</protein>